<evidence type="ECO:0000256" key="6">
    <source>
        <dbReference type="ARBA" id="ARBA00022723"/>
    </source>
</evidence>
<gene>
    <name evidence="11" type="primary">tsaE</name>
    <name evidence="11" type="ORF">ACFOUO_00475</name>
</gene>
<evidence type="ECO:0000313" key="11">
    <source>
        <dbReference type="EMBL" id="MFC4075299.1"/>
    </source>
</evidence>
<dbReference type="PANTHER" id="PTHR33540">
    <property type="entry name" value="TRNA THREONYLCARBAMOYLADENOSINE BIOSYNTHESIS PROTEIN TSAE"/>
    <property type="match status" value="1"/>
</dbReference>
<dbReference type="SUPFAM" id="SSF52540">
    <property type="entry name" value="P-loop containing nucleoside triphosphate hydrolases"/>
    <property type="match status" value="1"/>
</dbReference>
<organism evidence="11 12">
    <name type="scientific">Salinithrix halophila</name>
    <dbReference type="NCBI Taxonomy" id="1485204"/>
    <lineage>
        <taxon>Bacteria</taxon>
        <taxon>Bacillati</taxon>
        <taxon>Bacillota</taxon>
        <taxon>Bacilli</taxon>
        <taxon>Bacillales</taxon>
        <taxon>Thermoactinomycetaceae</taxon>
        <taxon>Salinithrix</taxon>
    </lineage>
</organism>
<evidence type="ECO:0000256" key="4">
    <source>
        <dbReference type="ARBA" id="ARBA00022490"/>
    </source>
</evidence>
<keyword evidence="8" id="KW-0067">ATP-binding</keyword>
<evidence type="ECO:0000256" key="3">
    <source>
        <dbReference type="ARBA" id="ARBA00019010"/>
    </source>
</evidence>
<dbReference type="Proteomes" id="UP001595843">
    <property type="component" value="Unassembled WGS sequence"/>
</dbReference>
<evidence type="ECO:0000256" key="5">
    <source>
        <dbReference type="ARBA" id="ARBA00022694"/>
    </source>
</evidence>
<dbReference type="InterPro" id="IPR027417">
    <property type="entry name" value="P-loop_NTPase"/>
</dbReference>
<comment type="similarity">
    <text evidence="2">Belongs to the TsaE family.</text>
</comment>
<evidence type="ECO:0000256" key="8">
    <source>
        <dbReference type="ARBA" id="ARBA00022840"/>
    </source>
</evidence>
<dbReference type="Gene3D" id="3.40.50.300">
    <property type="entry name" value="P-loop containing nucleotide triphosphate hydrolases"/>
    <property type="match status" value="1"/>
</dbReference>
<dbReference type="InterPro" id="IPR003442">
    <property type="entry name" value="T6A_TsaE"/>
</dbReference>
<keyword evidence="4" id="KW-0963">Cytoplasm</keyword>
<accession>A0ABV8JH65</accession>
<reference evidence="12" key="1">
    <citation type="journal article" date="2019" name="Int. J. Syst. Evol. Microbiol.">
        <title>The Global Catalogue of Microorganisms (GCM) 10K type strain sequencing project: providing services to taxonomists for standard genome sequencing and annotation.</title>
        <authorList>
            <consortium name="The Broad Institute Genomics Platform"/>
            <consortium name="The Broad Institute Genome Sequencing Center for Infectious Disease"/>
            <person name="Wu L."/>
            <person name="Ma J."/>
        </authorList>
    </citation>
    <scope>NUCLEOTIDE SEQUENCE [LARGE SCALE GENOMIC DNA]</scope>
    <source>
        <strain evidence="12">IBRC-M 10813</strain>
    </source>
</reference>
<evidence type="ECO:0000256" key="2">
    <source>
        <dbReference type="ARBA" id="ARBA00007599"/>
    </source>
</evidence>
<keyword evidence="6" id="KW-0479">Metal-binding</keyword>
<comment type="caution">
    <text evidence="11">The sequence shown here is derived from an EMBL/GenBank/DDBJ whole genome shotgun (WGS) entry which is preliminary data.</text>
</comment>
<comment type="subcellular location">
    <subcellularLocation>
        <location evidence="1">Cytoplasm</location>
    </subcellularLocation>
</comment>
<name>A0ABV8JH65_9BACL</name>
<sequence>MKGCRFVTNSADETRELAGRLAERFQPGDVVALEGDLGAGKTTFSQGVAKGLGIEESIDSPTFTLIKEYGEGRLPFYHMDVYRLDSPDEELGWDEYFYGDGVTLVEWAERIQNWLPDRLIRVAIRHLESGGREITVLPPDECEERICRGGKA</sequence>
<dbReference type="RefSeq" id="WP_380701082.1">
    <property type="nucleotide sequence ID" value="NZ_JBHSAP010000003.1"/>
</dbReference>
<proteinExistence type="inferred from homology"/>
<evidence type="ECO:0000313" key="12">
    <source>
        <dbReference type="Proteomes" id="UP001595843"/>
    </source>
</evidence>
<keyword evidence="9" id="KW-0460">Magnesium</keyword>
<evidence type="ECO:0000256" key="10">
    <source>
        <dbReference type="ARBA" id="ARBA00032441"/>
    </source>
</evidence>
<dbReference type="Pfam" id="PF02367">
    <property type="entry name" value="TsaE"/>
    <property type="match status" value="1"/>
</dbReference>
<protein>
    <recommendedName>
        <fullName evidence="3">tRNA threonylcarbamoyladenosine biosynthesis protein TsaE</fullName>
    </recommendedName>
    <alternativeName>
        <fullName evidence="10">t(6)A37 threonylcarbamoyladenosine biosynthesis protein TsaE</fullName>
    </alternativeName>
</protein>
<evidence type="ECO:0000256" key="9">
    <source>
        <dbReference type="ARBA" id="ARBA00022842"/>
    </source>
</evidence>
<keyword evidence="5" id="KW-0819">tRNA processing</keyword>
<dbReference type="PANTHER" id="PTHR33540:SF2">
    <property type="entry name" value="TRNA THREONYLCARBAMOYLADENOSINE BIOSYNTHESIS PROTEIN TSAE"/>
    <property type="match status" value="1"/>
</dbReference>
<evidence type="ECO:0000256" key="1">
    <source>
        <dbReference type="ARBA" id="ARBA00004496"/>
    </source>
</evidence>
<dbReference type="EMBL" id="JBHSAP010000003">
    <property type="protein sequence ID" value="MFC4075299.1"/>
    <property type="molecule type" value="Genomic_DNA"/>
</dbReference>
<keyword evidence="12" id="KW-1185">Reference proteome</keyword>
<evidence type="ECO:0000256" key="7">
    <source>
        <dbReference type="ARBA" id="ARBA00022741"/>
    </source>
</evidence>
<dbReference type="NCBIfam" id="TIGR00150">
    <property type="entry name" value="T6A_YjeE"/>
    <property type="match status" value="1"/>
</dbReference>
<keyword evidence="7" id="KW-0547">Nucleotide-binding</keyword>